<evidence type="ECO:0000313" key="5">
    <source>
        <dbReference type="EMBL" id="WZW99932.1"/>
    </source>
</evidence>
<evidence type="ECO:0000259" key="4">
    <source>
        <dbReference type="Pfam" id="PF01168"/>
    </source>
</evidence>
<gene>
    <name evidence="5" type="ORF">PCC79_07035</name>
</gene>
<evidence type="ECO:0000256" key="3">
    <source>
        <dbReference type="RuleBase" id="RU004514"/>
    </source>
</evidence>
<dbReference type="Proteomes" id="UP001434337">
    <property type="component" value="Chromosome"/>
</dbReference>
<dbReference type="InterPro" id="IPR001608">
    <property type="entry name" value="Ala_racemase_N"/>
</dbReference>
<evidence type="ECO:0000256" key="2">
    <source>
        <dbReference type="HAMAP-Rule" id="MF_02087"/>
    </source>
</evidence>
<proteinExistence type="inferred from homology"/>
<sequence length="233" mass="24172">MSISANIAAARSRIAAACAQAGRDPGEVELLAVSKTHPAAAIREARAAGCCRFGESRPQELRDKAVELAGADVDWVAIGHLQTNKAKLVAERAQEFQALDSLALAEALDRRLQTLGRRLAVLVQVNSSGEAAKGGFAPDAVADAVAQLAHCDALDVRGLMTLAVHSDDEAAVRACFATMTDLQARLRDAHGGGFDTLSMGMSGDFELAIACGSTCVRLGTLLFGARPPAPVGP</sequence>
<feature type="modified residue" description="N6-(pyridoxal phosphate)lysine" evidence="2">
    <location>
        <position position="35"/>
    </location>
</feature>
<evidence type="ECO:0000313" key="6">
    <source>
        <dbReference type="Proteomes" id="UP001434337"/>
    </source>
</evidence>
<evidence type="ECO:0000256" key="1">
    <source>
        <dbReference type="ARBA" id="ARBA00022898"/>
    </source>
</evidence>
<dbReference type="NCBIfam" id="TIGR00044">
    <property type="entry name" value="YggS family pyridoxal phosphate-dependent enzyme"/>
    <property type="match status" value="1"/>
</dbReference>
<comment type="function">
    <text evidence="2">Pyridoxal 5'-phosphate (PLP)-binding protein, which is involved in PLP homeostasis.</text>
</comment>
<protein>
    <recommendedName>
        <fullName evidence="2">Pyridoxal phosphate homeostasis protein</fullName>
        <shortName evidence="2">PLP homeostasis protein</shortName>
    </recommendedName>
</protein>
<dbReference type="Gene3D" id="3.20.20.10">
    <property type="entry name" value="Alanine racemase"/>
    <property type="match status" value="1"/>
</dbReference>
<keyword evidence="6" id="KW-1185">Reference proteome</keyword>
<dbReference type="RefSeq" id="WP_232548144.1">
    <property type="nucleotide sequence ID" value="NZ_CP115965.1"/>
</dbReference>
<comment type="similarity">
    <text evidence="2 3">Belongs to the pyridoxal phosphate-binding protein YggS/PROSC family.</text>
</comment>
<accession>A0ABZ3CEE0</accession>
<dbReference type="InterPro" id="IPR011078">
    <property type="entry name" value="PyrdxlP_homeostasis"/>
</dbReference>
<dbReference type="InterPro" id="IPR029066">
    <property type="entry name" value="PLP-binding_barrel"/>
</dbReference>
<keyword evidence="1 2" id="KW-0663">Pyridoxal phosphate</keyword>
<dbReference type="PANTHER" id="PTHR10146">
    <property type="entry name" value="PROLINE SYNTHETASE CO-TRANSCRIBED BACTERIAL HOMOLOG PROTEIN"/>
    <property type="match status" value="1"/>
</dbReference>
<name>A0ABZ3CEE0_9ACTN</name>
<reference evidence="5 6" key="1">
    <citation type="journal article" date="2023" name="Environ Microbiome">
        <title>A coral-associated actinobacterium mitigates coral bleaching under heat stress.</title>
        <authorList>
            <person name="Li J."/>
            <person name="Zou Y."/>
            <person name="Li Q."/>
            <person name="Zhang J."/>
            <person name="Bourne D.G."/>
            <person name="Lyu Y."/>
            <person name="Liu C."/>
            <person name="Zhang S."/>
        </authorList>
    </citation>
    <scope>NUCLEOTIDE SEQUENCE [LARGE SCALE GENOMIC DNA]</scope>
    <source>
        <strain evidence="5 6">SCSIO 13291</strain>
    </source>
</reference>
<feature type="domain" description="Alanine racemase N-terminal" evidence="4">
    <location>
        <begin position="9"/>
        <end position="227"/>
    </location>
</feature>
<dbReference type="Pfam" id="PF01168">
    <property type="entry name" value="Ala_racemase_N"/>
    <property type="match status" value="1"/>
</dbReference>
<dbReference type="EMBL" id="CP115965">
    <property type="protein sequence ID" value="WZW99932.1"/>
    <property type="molecule type" value="Genomic_DNA"/>
</dbReference>
<dbReference type="PIRSF" id="PIRSF004848">
    <property type="entry name" value="YBL036c_PLPDEIII"/>
    <property type="match status" value="1"/>
</dbReference>
<dbReference type="CDD" id="cd00635">
    <property type="entry name" value="PLPDE_III_YBL036c_like"/>
    <property type="match status" value="1"/>
</dbReference>
<organism evidence="5 6">
    <name type="scientific">Propioniciclava soli</name>
    <dbReference type="NCBI Taxonomy" id="2775081"/>
    <lineage>
        <taxon>Bacteria</taxon>
        <taxon>Bacillati</taxon>
        <taxon>Actinomycetota</taxon>
        <taxon>Actinomycetes</taxon>
        <taxon>Propionibacteriales</taxon>
        <taxon>Propionibacteriaceae</taxon>
        <taxon>Propioniciclava</taxon>
    </lineage>
</organism>
<dbReference type="HAMAP" id="MF_02087">
    <property type="entry name" value="PLP_homeostasis"/>
    <property type="match status" value="1"/>
</dbReference>
<dbReference type="SUPFAM" id="SSF51419">
    <property type="entry name" value="PLP-binding barrel"/>
    <property type="match status" value="1"/>
</dbReference>
<dbReference type="PANTHER" id="PTHR10146:SF14">
    <property type="entry name" value="PYRIDOXAL PHOSPHATE HOMEOSTASIS PROTEIN"/>
    <property type="match status" value="1"/>
</dbReference>